<dbReference type="SUPFAM" id="SSF158682">
    <property type="entry name" value="TerB-like"/>
    <property type="match status" value="1"/>
</dbReference>
<reference evidence="2 3" key="1">
    <citation type="submission" date="2020-08" db="EMBL/GenBank/DDBJ databases">
        <title>Genomic Encyclopedia of Type Strains, Phase IV (KMG-IV): sequencing the most valuable type-strain genomes for metagenomic binning, comparative biology and taxonomic classification.</title>
        <authorList>
            <person name="Goeker M."/>
        </authorList>
    </citation>
    <scope>NUCLEOTIDE SEQUENCE [LARGE SCALE GENOMIC DNA]</scope>
    <source>
        <strain evidence="2 3">DSM 28570</strain>
    </source>
</reference>
<dbReference type="CDD" id="cd07178">
    <property type="entry name" value="terB_like_YebE"/>
    <property type="match status" value="1"/>
</dbReference>
<evidence type="ECO:0000256" key="1">
    <source>
        <dbReference type="SAM" id="MobiDB-lite"/>
    </source>
</evidence>
<gene>
    <name evidence="2" type="ORF">HNQ81_000598</name>
</gene>
<comment type="caution">
    <text evidence="2">The sequence shown here is derived from an EMBL/GenBank/DDBJ whole genome shotgun (WGS) entry which is preliminary data.</text>
</comment>
<feature type="compositionally biased region" description="Pro residues" evidence="1">
    <location>
        <begin position="38"/>
        <end position="48"/>
    </location>
</feature>
<dbReference type="Pfam" id="PF04391">
    <property type="entry name" value="DUF533"/>
    <property type="match status" value="1"/>
</dbReference>
<evidence type="ECO:0000313" key="2">
    <source>
        <dbReference type="EMBL" id="MBB5346888.1"/>
    </source>
</evidence>
<name>A0A840UVZ8_9BACT</name>
<dbReference type="AlphaFoldDB" id="A0A840UVZ8"/>
<dbReference type="Proteomes" id="UP000539642">
    <property type="component" value="Unassembled WGS sequence"/>
</dbReference>
<proteinExistence type="predicted"/>
<keyword evidence="3" id="KW-1185">Reference proteome</keyword>
<evidence type="ECO:0000313" key="3">
    <source>
        <dbReference type="Proteomes" id="UP000539642"/>
    </source>
</evidence>
<protein>
    <submittedName>
        <fullName evidence="2">Uncharacterized membrane protein YebE (DUF533 family)</fullName>
    </submittedName>
</protein>
<dbReference type="Gene3D" id="1.10.3680.10">
    <property type="entry name" value="TerB-like"/>
    <property type="match status" value="1"/>
</dbReference>
<accession>A0A840UVZ8</accession>
<sequence>MNGLTSGAGLMTAIGLAVGAYEILKDKKTGGAMAMPGMPGPPPPPFPGPGQTASDPVSSPPPVPPPQWTTAPPVAPVSASPAPRLGSEEIARRMIQVMVAAAHADGTMDEREERAILDKLRAIDLSQEERMFLLDELHHPRDVASLVAGMSDSSTAKVMYMLAFSTVEVDAEVERAWLNELATGLGLSPAVQAFIEEQNR</sequence>
<feature type="compositionally biased region" description="Low complexity" evidence="1">
    <location>
        <begin position="68"/>
        <end position="82"/>
    </location>
</feature>
<feature type="compositionally biased region" description="Pro residues" evidence="1">
    <location>
        <begin position="58"/>
        <end position="67"/>
    </location>
</feature>
<dbReference type="EMBL" id="JACHEO010000002">
    <property type="protein sequence ID" value="MBB5346888.1"/>
    <property type="molecule type" value="Genomic_DNA"/>
</dbReference>
<dbReference type="InterPro" id="IPR029024">
    <property type="entry name" value="TerB-like"/>
</dbReference>
<dbReference type="InterPro" id="IPR007486">
    <property type="entry name" value="YebE"/>
</dbReference>
<organism evidence="2 3">
    <name type="scientific">Desulfoprunum benzoelyticum</name>
    <dbReference type="NCBI Taxonomy" id="1506996"/>
    <lineage>
        <taxon>Bacteria</taxon>
        <taxon>Pseudomonadati</taxon>
        <taxon>Thermodesulfobacteriota</taxon>
        <taxon>Desulfobulbia</taxon>
        <taxon>Desulfobulbales</taxon>
        <taxon>Desulfobulbaceae</taxon>
        <taxon>Desulfoprunum</taxon>
    </lineage>
</organism>
<feature type="region of interest" description="Disordered" evidence="1">
    <location>
        <begin position="32"/>
        <end position="82"/>
    </location>
</feature>